<dbReference type="Proteomes" id="UP001549320">
    <property type="component" value="Unassembled WGS sequence"/>
</dbReference>
<evidence type="ECO:0000256" key="2">
    <source>
        <dbReference type="ARBA" id="ARBA00019395"/>
    </source>
</evidence>
<dbReference type="PANTHER" id="PTHR23426">
    <property type="entry name" value="FERREDOXIN/ADRENODOXIN"/>
    <property type="match status" value="1"/>
</dbReference>
<evidence type="ECO:0000313" key="12">
    <source>
        <dbReference type="Proteomes" id="UP001549320"/>
    </source>
</evidence>
<evidence type="ECO:0000256" key="9">
    <source>
        <dbReference type="ARBA" id="ARBA00034078"/>
    </source>
</evidence>
<keyword evidence="12" id="KW-1185">Reference proteome</keyword>
<evidence type="ECO:0000256" key="7">
    <source>
        <dbReference type="ARBA" id="ARBA00023004"/>
    </source>
</evidence>
<dbReference type="RefSeq" id="WP_354449111.1">
    <property type="nucleotide sequence ID" value="NZ_JBEPSH010000016.1"/>
</dbReference>
<evidence type="ECO:0000313" key="11">
    <source>
        <dbReference type="EMBL" id="MET4580294.1"/>
    </source>
</evidence>
<dbReference type="InterPro" id="IPR011536">
    <property type="entry name" value="Fdx_isc"/>
</dbReference>
<organism evidence="11 12">
    <name type="scientific">Ottowia thiooxydans</name>
    <dbReference type="NCBI Taxonomy" id="219182"/>
    <lineage>
        <taxon>Bacteria</taxon>
        <taxon>Pseudomonadati</taxon>
        <taxon>Pseudomonadota</taxon>
        <taxon>Betaproteobacteria</taxon>
        <taxon>Burkholderiales</taxon>
        <taxon>Comamonadaceae</taxon>
        <taxon>Ottowia</taxon>
    </lineage>
</organism>
<dbReference type="InterPro" id="IPR018298">
    <property type="entry name" value="Adrenodoxin_Fe-S_BS"/>
</dbReference>
<evidence type="ECO:0000256" key="8">
    <source>
        <dbReference type="ARBA" id="ARBA00023014"/>
    </source>
</evidence>
<keyword evidence="7" id="KW-0408">Iron</keyword>
<evidence type="ECO:0000256" key="5">
    <source>
        <dbReference type="ARBA" id="ARBA00022723"/>
    </source>
</evidence>
<keyword evidence="3" id="KW-0813">Transport</keyword>
<dbReference type="InterPro" id="IPR001055">
    <property type="entry name" value="Adrenodoxin-like"/>
</dbReference>
<gene>
    <name evidence="11" type="ORF">ABIE13_005434</name>
</gene>
<dbReference type="PROSITE" id="PS00814">
    <property type="entry name" value="ADX"/>
    <property type="match status" value="1"/>
</dbReference>
<evidence type="ECO:0000256" key="4">
    <source>
        <dbReference type="ARBA" id="ARBA00022714"/>
    </source>
</evidence>
<dbReference type="Pfam" id="PF00111">
    <property type="entry name" value="Fer2"/>
    <property type="match status" value="1"/>
</dbReference>
<evidence type="ECO:0000259" key="10">
    <source>
        <dbReference type="PROSITE" id="PS51085"/>
    </source>
</evidence>
<keyword evidence="5" id="KW-0479">Metal-binding</keyword>
<keyword evidence="8" id="KW-0411">Iron-sulfur</keyword>
<dbReference type="PRINTS" id="PR00355">
    <property type="entry name" value="ADRENODOXIN"/>
</dbReference>
<comment type="caution">
    <text evidence="11">The sequence shown here is derived from an EMBL/GenBank/DDBJ whole genome shotgun (WGS) entry which is preliminary data.</text>
</comment>
<reference evidence="11 12" key="1">
    <citation type="submission" date="2024-06" db="EMBL/GenBank/DDBJ databases">
        <title>Sorghum-associated microbial communities from plants grown in Nebraska, USA.</title>
        <authorList>
            <person name="Schachtman D."/>
        </authorList>
    </citation>
    <scope>NUCLEOTIDE SEQUENCE [LARGE SCALE GENOMIC DNA]</scope>
    <source>
        <strain evidence="11 12">2709</strain>
    </source>
</reference>
<keyword evidence="6" id="KW-0249">Electron transport</keyword>
<comment type="cofactor">
    <cofactor evidence="9">
        <name>[2Fe-2S] cluster</name>
        <dbReference type="ChEBI" id="CHEBI:190135"/>
    </cofactor>
</comment>
<dbReference type="Gene3D" id="3.10.20.30">
    <property type="match status" value="1"/>
</dbReference>
<keyword evidence="4" id="KW-0001">2Fe-2S</keyword>
<dbReference type="PROSITE" id="PS51085">
    <property type="entry name" value="2FE2S_FER_2"/>
    <property type="match status" value="1"/>
</dbReference>
<dbReference type="CDD" id="cd00207">
    <property type="entry name" value="fer2"/>
    <property type="match status" value="1"/>
</dbReference>
<sequence>MPVIKILPHPEYAPQGTEIQATPGHSICEILLENHIEIEHACDMSCACTTCHVIVRQGLESLNEAEEEEEDLLDRAWGLEPQSRLSCQTIVAQKDLTIEIPRYTINHAKENH</sequence>
<feature type="domain" description="2Fe-2S ferredoxin-type" evidence="10">
    <location>
        <begin position="2"/>
        <end position="104"/>
    </location>
</feature>
<name>A0ABV2QGY3_9BURK</name>
<dbReference type="InterPro" id="IPR001041">
    <property type="entry name" value="2Fe-2S_ferredoxin-type"/>
</dbReference>
<dbReference type="InterPro" id="IPR036010">
    <property type="entry name" value="2Fe-2S_ferredoxin-like_sf"/>
</dbReference>
<dbReference type="NCBIfam" id="TIGR02007">
    <property type="entry name" value="fdx_isc"/>
    <property type="match status" value="1"/>
</dbReference>
<comment type="similarity">
    <text evidence="1">Belongs to the adrenodoxin/putidaredoxin family.</text>
</comment>
<protein>
    <recommendedName>
        <fullName evidence="2">2Fe-2S ferredoxin</fullName>
    </recommendedName>
</protein>
<accession>A0ABV2QGY3</accession>
<dbReference type="PANTHER" id="PTHR23426:SF65">
    <property type="entry name" value="FERREDOXIN-2, MITOCHONDRIAL"/>
    <property type="match status" value="1"/>
</dbReference>
<proteinExistence type="inferred from homology"/>
<dbReference type="EMBL" id="JBEPSH010000016">
    <property type="protein sequence ID" value="MET4580294.1"/>
    <property type="molecule type" value="Genomic_DNA"/>
</dbReference>
<evidence type="ECO:0000256" key="1">
    <source>
        <dbReference type="ARBA" id="ARBA00010914"/>
    </source>
</evidence>
<dbReference type="InterPro" id="IPR012675">
    <property type="entry name" value="Beta-grasp_dom_sf"/>
</dbReference>
<dbReference type="SUPFAM" id="SSF54292">
    <property type="entry name" value="2Fe-2S ferredoxin-like"/>
    <property type="match status" value="1"/>
</dbReference>
<evidence type="ECO:0000256" key="6">
    <source>
        <dbReference type="ARBA" id="ARBA00022982"/>
    </source>
</evidence>
<evidence type="ECO:0000256" key="3">
    <source>
        <dbReference type="ARBA" id="ARBA00022448"/>
    </source>
</evidence>